<feature type="transmembrane region" description="Helical" evidence="6">
    <location>
        <begin position="46"/>
        <end position="63"/>
    </location>
</feature>
<keyword evidence="8" id="KW-1185">Reference proteome</keyword>
<evidence type="ECO:0000256" key="1">
    <source>
        <dbReference type="ARBA" id="ARBA00004141"/>
    </source>
</evidence>
<dbReference type="Pfam" id="PF03741">
    <property type="entry name" value="TerC"/>
    <property type="match status" value="1"/>
</dbReference>
<comment type="similarity">
    <text evidence="2">Belongs to the TerC family.</text>
</comment>
<dbReference type="PANTHER" id="PTHR30238:SF4">
    <property type="entry name" value="SLL1022 PROTEIN"/>
    <property type="match status" value="1"/>
</dbReference>
<evidence type="ECO:0000313" key="7">
    <source>
        <dbReference type="EMBL" id="PGH57939.1"/>
    </source>
</evidence>
<dbReference type="InterPro" id="IPR022301">
    <property type="entry name" value="Integral_membrane_YjbE"/>
</dbReference>
<evidence type="ECO:0008006" key="9">
    <source>
        <dbReference type="Google" id="ProtNLM"/>
    </source>
</evidence>
<gene>
    <name evidence="7" type="ORF">CRT60_08215</name>
</gene>
<dbReference type="InterPro" id="IPR005496">
    <property type="entry name" value="Integral_membrane_TerC"/>
</dbReference>
<evidence type="ECO:0000313" key="8">
    <source>
        <dbReference type="Proteomes" id="UP000225379"/>
    </source>
</evidence>
<feature type="transmembrane region" description="Helical" evidence="6">
    <location>
        <begin position="180"/>
        <end position="198"/>
    </location>
</feature>
<keyword evidence="3 6" id="KW-0812">Transmembrane</keyword>
<dbReference type="OrthoDB" id="9807970at2"/>
<feature type="transmembrane region" description="Helical" evidence="6">
    <location>
        <begin position="69"/>
        <end position="87"/>
    </location>
</feature>
<evidence type="ECO:0000256" key="2">
    <source>
        <dbReference type="ARBA" id="ARBA00007511"/>
    </source>
</evidence>
<comment type="subcellular location">
    <subcellularLocation>
        <location evidence="1">Membrane</location>
        <topology evidence="1">Multi-pass membrane protein</topology>
    </subcellularLocation>
</comment>
<dbReference type="SUPFAM" id="SSF103473">
    <property type="entry name" value="MFS general substrate transporter"/>
    <property type="match status" value="1"/>
</dbReference>
<dbReference type="RefSeq" id="WP_098735924.1">
    <property type="nucleotide sequence ID" value="NZ_PDKW01000039.1"/>
</dbReference>
<keyword evidence="4 6" id="KW-1133">Transmembrane helix</keyword>
<comment type="caution">
    <text evidence="7">The sequence shown here is derived from an EMBL/GenBank/DDBJ whole genome shotgun (WGS) entry which is preliminary data.</text>
</comment>
<evidence type="ECO:0000256" key="3">
    <source>
        <dbReference type="ARBA" id="ARBA00022692"/>
    </source>
</evidence>
<dbReference type="Proteomes" id="UP000225379">
    <property type="component" value="Unassembled WGS sequence"/>
</dbReference>
<organism evidence="7 8">
    <name type="scientific">Azospirillum palustre</name>
    <dbReference type="NCBI Taxonomy" id="2044885"/>
    <lineage>
        <taxon>Bacteria</taxon>
        <taxon>Pseudomonadati</taxon>
        <taxon>Pseudomonadota</taxon>
        <taxon>Alphaproteobacteria</taxon>
        <taxon>Rhodospirillales</taxon>
        <taxon>Azospirillaceae</taxon>
        <taxon>Azospirillum</taxon>
    </lineage>
</organism>
<dbReference type="NCBIfam" id="TIGR03717">
    <property type="entry name" value="R_switched_YjbE"/>
    <property type="match status" value="1"/>
</dbReference>
<dbReference type="PANTHER" id="PTHR30238">
    <property type="entry name" value="MEMBRANE BOUND PREDICTED REDOX MODULATOR"/>
    <property type="match status" value="1"/>
</dbReference>
<dbReference type="GO" id="GO:0016020">
    <property type="term" value="C:membrane"/>
    <property type="evidence" value="ECO:0007669"/>
    <property type="project" value="UniProtKB-SubCell"/>
</dbReference>
<evidence type="ECO:0000256" key="5">
    <source>
        <dbReference type="ARBA" id="ARBA00023136"/>
    </source>
</evidence>
<dbReference type="EMBL" id="PDKW01000039">
    <property type="protein sequence ID" value="PGH57939.1"/>
    <property type="molecule type" value="Genomic_DNA"/>
</dbReference>
<keyword evidence="5 6" id="KW-0472">Membrane</keyword>
<reference evidence="8" key="1">
    <citation type="submission" date="2017-10" db="EMBL/GenBank/DDBJ databases">
        <authorList>
            <person name="Kravchenko I.K."/>
            <person name="Grouzdev D.S."/>
        </authorList>
    </citation>
    <scope>NUCLEOTIDE SEQUENCE [LARGE SCALE GENOMIC DNA]</scope>
    <source>
        <strain evidence="8">B2</strain>
    </source>
</reference>
<dbReference type="AlphaFoldDB" id="A0A2B8BJN7"/>
<accession>A0A2B8BJN7</accession>
<sequence>MTELFTTDALFALLQVIMIDLVLAGDNAIVIGLAAAGLPKDQRGKAILIGILAATVLRIAFAAVTTQLLQIIGLLLAGGVLLLWVCWKMWRELRQSQDEDEAVESLENDDAAASGPRKTLGQAVWQIVVADVSMSLDNVLAVAGAAREHLGVLVVGLTLSIALMGLAASFIARILHKHRWLAYVGLAIILYVALHMIYRGALEVWPLVNGHA</sequence>
<proteinExistence type="inferred from homology"/>
<name>A0A2B8BJN7_9PROT</name>
<feature type="transmembrane region" description="Helical" evidence="6">
    <location>
        <begin position="149"/>
        <end position="168"/>
    </location>
</feature>
<protein>
    <recommendedName>
        <fullName evidence="9">Tellurium resistance protein TerC</fullName>
    </recommendedName>
</protein>
<dbReference type="InterPro" id="IPR036259">
    <property type="entry name" value="MFS_trans_sf"/>
</dbReference>
<evidence type="ECO:0000256" key="4">
    <source>
        <dbReference type="ARBA" id="ARBA00022989"/>
    </source>
</evidence>
<evidence type="ECO:0000256" key="6">
    <source>
        <dbReference type="SAM" id="Phobius"/>
    </source>
</evidence>
<feature type="transmembrane region" description="Helical" evidence="6">
    <location>
        <begin position="12"/>
        <end position="34"/>
    </location>
</feature>